<dbReference type="PANTHER" id="PTHR43649">
    <property type="entry name" value="ARABINOSE-BINDING PROTEIN-RELATED"/>
    <property type="match status" value="1"/>
</dbReference>
<evidence type="ECO:0000256" key="3">
    <source>
        <dbReference type="ARBA" id="ARBA00023136"/>
    </source>
</evidence>
<organism evidence="6 7">
    <name type="scientific">Lederbergia ruris</name>
    <dbReference type="NCBI Taxonomy" id="217495"/>
    <lineage>
        <taxon>Bacteria</taxon>
        <taxon>Bacillati</taxon>
        <taxon>Bacillota</taxon>
        <taxon>Bacilli</taxon>
        <taxon>Bacillales</taxon>
        <taxon>Bacillaceae</taxon>
        <taxon>Lederbergia</taxon>
    </lineage>
</organism>
<keyword evidence="4" id="KW-0564">Palmitate</keyword>
<evidence type="ECO:0000256" key="2">
    <source>
        <dbReference type="ARBA" id="ARBA00022729"/>
    </source>
</evidence>
<dbReference type="InterPro" id="IPR050490">
    <property type="entry name" value="Bact_solute-bd_prot1"/>
</dbReference>
<keyword evidence="7" id="KW-1185">Reference proteome</keyword>
<dbReference type="PANTHER" id="PTHR43649:SF33">
    <property type="entry name" value="POLYGALACTURONAN_RHAMNOGALACTURONAN-BINDING PROTEIN YTCQ"/>
    <property type="match status" value="1"/>
</dbReference>
<keyword evidence="5" id="KW-0449">Lipoprotein</keyword>
<evidence type="ECO:0000256" key="5">
    <source>
        <dbReference type="ARBA" id="ARBA00023288"/>
    </source>
</evidence>
<dbReference type="EMBL" id="BORB01000007">
    <property type="protein sequence ID" value="GIN56807.1"/>
    <property type="molecule type" value="Genomic_DNA"/>
</dbReference>
<keyword evidence="3" id="KW-0472">Membrane</keyword>
<evidence type="ECO:0000313" key="6">
    <source>
        <dbReference type="EMBL" id="GIN56807.1"/>
    </source>
</evidence>
<keyword evidence="1" id="KW-1003">Cell membrane</keyword>
<gene>
    <name evidence="6" type="ORF">J8TS2_11260</name>
</gene>
<reference evidence="6 7" key="1">
    <citation type="submission" date="2021-03" db="EMBL/GenBank/DDBJ databases">
        <title>Antimicrobial resistance genes in bacteria isolated from Japanese honey, and their potential for conferring macrolide and lincosamide resistance in the American foulbrood pathogen Paenibacillus larvae.</title>
        <authorList>
            <person name="Okamoto M."/>
            <person name="Kumagai M."/>
            <person name="Kanamori H."/>
            <person name="Takamatsu D."/>
        </authorList>
    </citation>
    <scope>NUCLEOTIDE SEQUENCE [LARGE SCALE GENOMIC DNA]</scope>
    <source>
        <strain evidence="6 7">J8TS2</strain>
    </source>
</reference>
<dbReference type="PROSITE" id="PS51257">
    <property type="entry name" value="PROKAR_LIPOPROTEIN"/>
    <property type="match status" value="1"/>
</dbReference>
<dbReference type="RefSeq" id="WP_212965743.1">
    <property type="nucleotide sequence ID" value="NZ_BORB01000007.1"/>
</dbReference>
<comment type="caution">
    <text evidence="6">The sequence shown here is derived from an EMBL/GenBank/DDBJ whole genome shotgun (WGS) entry which is preliminary data.</text>
</comment>
<name>A0ABQ4KHL0_9BACI</name>
<dbReference type="SUPFAM" id="SSF53850">
    <property type="entry name" value="Periplasmic binding protein-like II"/>
    <property type="match status" value="1"/>
</dbReference>
<protein>
    <submittedName>
        <fullName evidence="6">ABC transporter substrate-binding protein</fullName>
    </submittedName>
</protein>
<dbReference type="Gene3D" id="3.40.190.10">
    <property type="entry name" value="Periplasmic binding protein-like II"/>
    <property type="match status" value="1"/>
</dbReference>
<dbReference type="Proteomes" id="UP000679950">
    <property type="component" value="Unassembled WGS sequence"/>
</dbReference>
<proteinExistence type="predicted"/>
<keyword evidence="2" id="KW-0732">Signal</keyword>
<evidence type="ECO:0000256" key="1">
    <source>
        <dbReference type="ARBA" id="ARBA00022475"/>
    </source>
</evidence>
<sequence>MNKKFWLSILVIGLSLILLIGCSKKTVKENEQDEKVTLKMLIAVDEEVFKNRFKDQISDAFPDINLELMEGNPADIDQLQELFAKGEVPDIITVAPSVEYIENLDLLMPVDELIEKHKFDLGIFREGIVEDLRAYDPLGEGQLYGLPIEVSMTAMYYNKDIFDKFGEDYPTDGMTWDEVVDLARKLTDERDGIQYKGVQILNWATNMPYKQLSIPGTDPETGEVLFADDPRTKQYFDLLASIRDIPGMQEVDEDKPDGFHENQQNIAMWVASATHLPLIAPVDGFNFDMVTTPVWKDLPNIGPSAVALSFNITKQSEHPDEAFKVIAHLASPEGQKVLSRAGSPPTIEDTTAFDEFGSQIIEQYENNYNARAPFTQKLAPVPPYSKYDESLLGFMNGKANEFLQSNEDTVTFIRKLKDEYETMVKEMQGKE</sequence>
<evidence type="ECO:0000256" key="4">
    <source>
        <dbReference type="ARBA" id="ARBA00023139"/>
    </source>
</evidence>
<dbReference type="Pfam" id="PF01547">
    <property type="entry name" value="SBP_bac_1"/>
    <property type="match status" value="1"/>
</dbReference>
<evidence type="ECO:0000313" key="7">
    <source>
        <dbReference type="Proteomes" id="UP000679950"/>
    </source>
</evidence>
<dbReference type="InterPro" id="IPR006059">
    <property type="entry name" value="SBP"/>
</dbReference>
<accession>A0ABQ4KHL0</accession>